<protein>
    <recommendedName>
        <fullName evidence="3">ParB/Sulfiredoxin domain-containing protein</fullName>
    </recommendedName>
</protein>
<evidence type="ECO:0000313" key="1">
    <source>
        <dbReference type="EMBL" id="PIP56925.1"/>
    </source>
</evidence>
<gene>
    <name evidence="1" type="ORF">COX05_00590</name>
</gene>
<proteinExistence type="predicted"/>
<comment type="caution">
    <text evidence="1">The sequence shown here is derived from an EMBL/GenBank/DDBJ whole genome shotgun (WGS) entry which is preliminary data.</text>
</comment>
<organism evidence="1 2">
    <name type="scientific">candidate division WWE3 bacterium CG22_combo_CG10-13_8_21_14_all_39_12</name>
    <dbReference type="NCBI Taxonomy" id="1975094"/>
    <lineage>
        <taxon>Bacteria</taxon>
        <taxon>Katanobacteria</taxon>
    </lineage>
</organism>
<name>A0A2H0BGX9_UNCKA</name>
<reference evidence="1 2" key="1">
    <citation type="submission" date="2017-09" db="EMBL/GenBank/DDBJ databases">
        <title>Depth-based differentiation of microbial function through sediment-hosted aquifers and enrichment of novel symbionts in the deep terrestrial subsurface.</title>
        <authorList>
            <person name="Probst A.J."/>
            <person name="Ladd B."/>
            <person name="Jarett J.K."/>
            <person name="Geller-Mcgrath D.E."/>
            <person name="Sieber C.M."/>
            <person name="Emerson J.B."/>
            <person name="Anantharaman K."/>
            <person name="Thomas B.C."/>
            <person name="Malmstrom R."/>
            <person name="Stieglmeier M."/>
            <person name="Klingl A."/>
            <person name="Woyke T."/>
            <person name="Ryan C.M."/>
            <person name="Banfield J.F."/>
        </authorList>
    </citation>
    <scope>NUCLEOTIDE SEQUENCE [LARGE SCALE GENOMIC DNA]</scope>
    <source>
        <strain evidence="1">CG22_combo_CG10-13_8_21_14_all_39_12</strain>
    </source>
</reference>
<evidence type="ECO:0008006" key="3">
    <source>
        <dbReference type="Google" id="ProtNLM"/>
    </source>
</evidence>
<accession>A0A2H0BGX9</accession>
<dbReference type="Proteomes" id="UP000228495">
    <property type="component" value="Unassembled WGS sequence"/>
</dbReference>
<dbReference type="AlphaFoldDB" id="A0A2H0BGX9"/>
<sequence length="134" mass="14943">MGRIYQENPKDTWSHNGIVYSINEIFKIVHEKVTFYIDVSSLQEPVSRSFVTKNGVSVCGSCFGQMGTTNDAKDKHTVRVEESDVTIPIVVVNGEDQTYVVDGIHRVQKAVGHGIVCIPAKMISKMELEMARVE</sequence>
<dbReference type="EMBL" id="PCSU01000005">
    <property type="protein sequence ID" value="PIP56925.1"/>
    <property type="molecule type" value="Genomic_DNA"/>
</dbReference>
<evidence type="ECO:0000313" key="2">
    <source>
        <dbReference type="Proteomes" id="UP000228495"/>
    </source>
</evidence>